<dbReference type="AlphaFoldDB" id="F2IHT9"/>
<name>F2IHT9_FLUTR</name>
<accession>F2IHT9</accession>
<dbReference type="SMART" id="SM00448">
    <property type="entry name" value="REC"/>
    <property type="match status" value="1"/>
</dbReference>
<dbReference type="EMBL" id="CP002542">
    <property type="protein sequence ID" value="AEA45898.1"/>
    <property type="molecule type" value="Genomic_DNA"/>
</dbReference>
<dbReference type="InterPro" id="IPR001789">
    <property type="entry name" value="Sig_transdc_resp-reg_receiver"/>
</dbReference>
<dbReference type="InterPro" id="IPR007492">
    <property type="entry name" value="LytTR_DNA-bd_dom"/>
</dbReference>
<dbReference type="PROSITE" id="PS50110">
    <property type="entry name" value="RESPONSE_REGULATORY"/>
    <property type="match status" value="1"/>
</dbReference>
<protein>
    <submittedName>
        <fullName evidence="4">Two component transcriptional regulator, LytTR family</fullName>
    </submittedName>
</protein>
<dbReference type="GO" id="GO:0003677">
    <property type="term" value="F:DNA binding"/>
    <property type="evidence" value="ECO:0007669"/>
    <property type="project" value="InterPro"/>
</dbReference>
<evidence type="ECO:0000313" key="5">
    <source>
        <dbReference type="Proteomes" id="UP000007463"/>
    </source>
</evidence>
<dbReference type="InterPro" id="IPR046947">
    <property type="entry name" value="LytR-like"/>
</dbReference>
<feature type="domain" description="HTH LytTR-type" evidence="3">
    <location>
        <begin position="148"/>
        <end position="228"/>
    </location>
</feature>
<evidence type="ECO:0000256" key="1">
    <source>
        <dbReference type="PROSITE-ProRule" id="PRU00169"/>
    </source>
</evidence>
<dbReference type="Gene3D" id="3.40.50.2300">
    <property type="match status" value="1"/>
</dbReference>
<dbReference type="RefSeq" id="WP_013688656.1">
    <property type="nucleotide sequence ID" value="NC_015321.1"/>
</dbReference>
<dbReference type="Gene3D" id="2.40.50.1020">
    <property type="entry name" value="LytTr DNA-binding domain"/>
    <property type="match status" value="1"/>
</dbReference>
<organism evidence="4 5">
    <name type="scientific">Fluviicola taffensis (strain DSM 16823 / NCIMB 13979 / RW262)</name>
    <dbReference type="NCBI Taxonomy" id="755732"/>
    <lineage>
        <taxon>Bacteria</taxon>
        <taxon>Pseudomonadati</taxon>
        <taxon>Bacteroidota</taxon>
        <taxon>Flavobacteriia</taxon>
        <taxon>Flavobacteriales</taxon>
        <taxon>Crocinitomicaceae</taxon>
        <taxon>Fluviicola</taxon>
    </lineage>
</organism>
<dbReference type="HOGENOM" id="CLU_000445_14_1_10"/>
<dbReference type="InterPro" id="IPR011006">
    <property type="entry name" value="CheY-like_superfamily"/>
</dbReference>
<dbReference type="eggNOG" id="COG3279">
    <property type="taxonomic scope" value="Bacteria"/>
</dbReference>
<dbReference type="KEGG" id="fte:Fluta_3934"/>
<dbReference type="GO" id="GO:0000156">
    <property type="term" value="F:phosphorelay response regulator activity"/>
    <property type="evidence" value="ECO:0007669"/>
    <property type="project" value="InterPro"/>
</dbReference>
<dbReference type="PANTHER" id="PTHR37299:SF1">
    <property type="entry name" value="STAGE 0 SPORULATION PROTEIN A HOMOLOG"/>
    <property type="match status" value="1"/>
</dbReference>
<keyword evidence="1" id="KW-0597">Phosphoprotein</keyword>
<feature type="modified residue" description="4-aspartylphosphate" evidence="1">
    <location>
        <position position="55"/>
    </location>
</feature>
<dbReference type="OrthoDB" id="2962330at2"/>
<gene>
    <name evidence="4" type="ordered locus">Fluta_3934</name>
</gene>
<dbReference type="PROSITE" id="PS50930">
    <property type="entry name" value="HTH_LYTTR"/>
    <property type="match status" value="1"/>
</dbReference>
<dbReference type="Pfam" id="PF00072">
    <property type="entry name" value="Response_reg"/>
    <property type="match status" value="1"/>
</dbReference>
<dbReference type="STRING" id="755732.Fluta_3934"/>
<evidence type="ECO:0000259" key="2">
    <source>
        <dbReference type="PROSITE" id="PS50110"/>
    </source>
</evidence>
<keyword evidence="5" id="KW-1185">Reference proteome</keyword>
<reference evidence="4 5" key="1">
    <citation type="journal article" date="2011" name="Stand. Genomic Sci.">
        <title>Complete genome sequence of the gliding freshwater bacterium Fluviicola taffensis type strain (RW262).</title>
        <authorList>
            <person name="Woyke T."/>
            <person name="Chertkov O."/>
            <person name="Lapidus A."/>
            <person name="Nolan M."/>
            <person name="Lucas S."/>
            <person name="Del Rio T.G."/>
            <person name="Tice H."/>
            <person name="Cheng J.F."/>
            <person name="Tapia R."/>
            <person name="Han C."/>
            <person name="Goodwin L."/>
            <person name="Pitluck S."/>
            <person name="Liolios K."/>
            <person name="Pagani I."/>
            <person name="Ivanova N."/>
            <person name="Huntemann M."/>
            <person name="Mavromatis K."/>
            <person name="Mikhailova N."/>
            <person name="Pati A."/>
            <person name="Chen A."/>
            <person name="Palaniappan K."/>
            <person name="Land M."/>
            <person name="Hauser L."/>
            <person name="Brambilla E.M."/>
            <person name="Rohde M."/>
            <person name="Mwirichia R."/>
            <person name="Sikorski J."/>
            <person name="Tindall B.J."/>
            <person name="Goker M."/>
            <person name="Bristow J."/>
            <person name="Eisen J.A."/>
            <person name="Markowitz V."/>
            <person name="Hugenholtz P."/>
            <person name="Klenk H.P."/>
            <person name="Kyrpides N.C."/>
        </authorList>
    </citation>
    <scope>NUCLEOTIDE SEQUENCE [LARGE SCALE GENOMIC DNA]</scope>
    <source>
        <strain evidence="5">DSM 16823 / RW262 / RW262</strain>
    </source>
</reference>
<evidence type="ECO:0000259" key="3">
    <source>
        <dbReference type="PROSITE" id="PS50930"/>
    </source>
</evidence>
<proteinExistence type="predicted"/>
<reference evidence="5" key="2">
    <citation type="submission" date="2011-02" db="EMBL/GenBank/DDBJ databases">
        <title>The complete genome of Fluviicola taffensis DSM 16823.</title>
        <authorList>
            <consortium name="US DOE Joint Genome Institute (JGI-PGF)"/>
            <person name="Lucas S."/>
            <person name="Copeland A."/>
            <person name="Lapidus A."/>
            <person name="Bruce D."/>
            <person name="Goodwin L."/>
            <person name="Pitluck S."/>
            <person name="Kyrpides N."/>
            <person name="Mavromatis K."/>
            <person name="Ivanova N."/>
            <person name="Mikhailova N."/>
            <person name="Pagani I."/>
            <person name="Chertkov O."/>
            <person name="Detter J.C."/>
            <person name="Han C."/>
            <person name="Tapia R."/>
            <person name="Land M."/>
            <person name="Hauser L."/>
            <person name="Markowitz V."/>
            <person name="Cheng J.-F."/>
            <person name="Hugenholtz P."/>
            <person name="Woyke T."/>
            <person name="Wu D."/>
            <person name="Tindall B."/>
            <person name="Pomrenke H.G."/>
            <person name="Brambilla E."/>
            <person name="Klenk H.-P."/>
            <person name="Eisen J.A."/>
        </authorList>
    </citation>
    <scope>NUCLEOTIDE SEQUENCE [LARGE SCALE GENOMIC DNA]</scope>
    <source>
        <strain evidence="5">DSM 16823 / RW262 / RW262</strain>
    </source>
</reference>
<dbReference type="Proteomes" id="UP000007463">
    <property type="component" value="Chromosome"/>
</dbReference>
<sequence length="231" mass="26731">MKEIKTLIIEDEVIIAESIKIHLLKMGLENIRMTHDRISAIRVIDEWNPEIVLLDIHLENEDDGIYLGKLLQKKEIPYMYITANTDTSTILKVLETKPVAYISKPIRFNEFAVNLSLLINKNSKKNAQVFTLSNGTEEIQFYENELKYLRSNGNYIEVHLDSERKIIRNTMDNCLSEIPSSKVVRTHRSYAVAINRIQKITNNIVFIQNEQIPVSRLYLSALKELVASDKK</sequence>
<dbReference type="SUPFAM" id="SSF52172">
    <property type="entry name" value="CheY-like"/>
    <property type="match status" value="1"/>
</dbReference>
<dbReference type="PANTHER" id="PTHR37299">
    <property type="entry name" value="TRANSCRIPTIONAL REGULATOR-RELATED"/>
    <property type="match status" value="1"/>
</dbReference>
<evidence type="ECO:0000313" key="4">
    <source>
        <dbReference type="EMBL" id="AEA45898.1"/>
    </source>
</evidence>
<dbReference type="Pfam" id="PF04397">
    <property type="entry name" value="LytTR"/>
    <property type="match status" value="1"/>
</dbReference>
<dbReference type="SMART" id="SM00850">
    <property type="entry name" value="LytTR"/>
    <property type="match status" value="1"/>
</dbReference>
<feature type="domain" description="Response regulatory" evidence="2">
    <location>
        <begin position="5"/>
        <end position="119"/>
    </location>
</feature>